<accession>Q0G4T5</accession>
<evidence type="ECO:0000313" key="1">
    <source>
        <dbReference type="EMBL" id="EAU43329.1"/>
    </source>
</evidence>
<name>Q0G4T5_9HYPH</name>
<organism evidence="1 2">
    <name type="scientific">Fulvimarina pelagi HTCC2506</name>
    <dbReference type="NCBI Taxonomy" id="314231"/>
    <lineage>
        <taxon>Bacteria</taxon>
        <taxon>Pseudomonadati</taxon>
        <taxon>Pseudomonadota</taxon>
        <taxon>Alphaproteobacteria</taxon>
        <taxon>Hyphomicrobiales</taxon>
        <taxon>Aurantimonadaceae</taxon>
        <taxon>Fulvimarina</taxon>
    </lineage>
</organism>
<gene>
    <name evidence="1" type="ORF">FP2506_10806</name>
</gene>
<protein>
    <submittedName>
        <fullName evidence="1">Uncharacterized protein</fullName>
    </submittedName>
</protein>
<proteinExistence type="predicted"/>
<dbReference type="HOGENOM" id="CLU_2787848_0_0_5"/>
<keyword evidence="2" id="KW-1185">Reference proteome</keyword>
<dbReference type="Proteomes" id="UP000004310">
    <property type="component" value="Unassembled WGS sequence"/>
</dbReference>
<evidence type="ECO:0000313" key="2">
    <source>
        <dbReference type="Proteomes" id="UP000004310"/>
    </source>
</evidence>
<dbReference type="AlphaFoldDB" id="Q0G4T5"/>
<comment type="caution">
    <text evidence="1">The sequence shown here is derived from an EMBL/GenBank/DDBJ whole genome shotgun (WGS) entry which is preliminary data.</text>
</comment>
<dbReference type="EMBL" id="AATP01000001">
    <property type="protein sequence ID" value="EAU43329.1"/>
    <property type="molecule type" value="Genomic_DNA"/>
</dbReference>
<reference evidence="1 2" key="1">
    <citation type="journal article" date="2010" name="J. Bacteriol.">
        <title>Genome sequence of Fulvimarina pelagi HTCC2506T, a Mn(II)-oxidizing alphaproteobacterium possessing an aerobic anoxygenic photosynthetic gene cluster and Xanthorhodopsin.</title>
        <authorList>
            <person name="Kang I."/>
            <person name="Oh H.M."/>
            <person name="Lim S.I."/>
            <person name="Ferriera S."/>
            <person name="Giovannoni S.J."/>
            <person name="Cho J.C."/>
        </authorList>
    </citation>
    <scope>NUCLEOTIDE SEQUENCE [LARGE SCALE GENOMIC DNA]</scope>
    <source>
        <strain evidence="1 2">HTCC2506</strain>
    </source>
</reference>
<sequence>MVRLAATIEKAFLESKAWREGRKAYFLHGEAATCPYASSDPLGYYWRAGLQLEKWKPTISGEAPASAA</sequence>